<feature type="compositionally biased region" description="Polar residues" evidence="1">
    <location>
        <begin position="183"/>
        <end position="198"/>
    </location>
</feature>
<organism evidence="3 4">
    <name type="scientific">Tilletia horrida</name>
    <dbReference type="NCBI Taxonomy" id="155126"/>
    <lineage>
        <taxon>Eukaryota</taxon>
        <taxon>Fungi</taxon>
        <taxon>Dikarya</taxon>
        <taxon>Basidiomycota</taxon>
        <taxon>Ustilaginomycotina</taxon>
        <taxon>Exobasidiomycetes</taxon>
        <taxon>Tilletiales</taxon>
        <taxon>Tilletiaceae</taxon>
        <taxon>Tilletia</taxon>
    </lineage>
</organism>
<keyword evidence="2" id="KW-0732">Signal</keyword>
<accession>A0AAN6JHH4</accession>
<evidence type="ECO:0000313" key="3">
    <source>
        <dbReference type="EMBL" id="KAK0521861.1"/>
    </source>
</evidence>
<evidence type="ECO:0000256" key="1">
    <source>
        <dbReference type="SAM" id="MobiDB-lite"/>
    </source>
</evidence>
<feature type="signal peptide" evidence="2">
    <location>
        <begin position="1"/>
        <end position="19"/>
    </location>
</feature>
<gene>
    <name evidence="3" type="ORF">OC842_006646</name>
</gene>
<feature type="region of interest" description="Disordered" evidence="1">
    <location>
        <begin position="110"/>
        <end position="217"/>
    </location>
</feature>
<keyword evidence="4" id="KW-1185">Reference proteome</keyword>
<feature type="compositionally biased region" description="Basic and acidic residues" evidence="1">
    <location>
        <begin position="199"/>
        <end position="217"/>
    </location>
</feature>
<name>A0AAN6JHH4_9BASI</name>
<sequence>MKNTTYISLLALLAALVRAGPSFYPHDTLDFVAREEDTTDVVKPLVRHAALSSLGANEAIVGRAEDFGRFMAPYHRRSYERSQSDHETILARAVLDAIVEARQAVAVGPLSRRGGGCSRGGCLRVKEPSTPSSYGENDPSHVTGLHGSHRTASPARTSGAHQSPSYHSSQSTVYTEAEDSPKQHSSPAQKADASSVNSHRYDPPSHGTDQKSKSHKR</sequence>
<feature type="compositionally biased region" description="Polar residues" evidence="1">
    <location>
        <begin position="150"/>
        <end position="174"/>
    </location>
</feature>
<dbReference type="EMBL" id="JAPDMQ010000633">
    <property type="protein sequence ID" value="KAK0521861.1"/>
    <property type="molecule type" value="Genomic_DNA"/>
</dbReference>
<dbReference type="Proteomes" id="UP001176521">
    <property type="component" value="Unassembled WGS sequence"/>
</dbReference>
<evidence type="ECO:0000313" key="4">
    <source>
        <dbReference type="Proteomes" id="UP001176521"/>
    </source>
</evidence>
<feature type="chain" id="PRO_5042834067" evidence="2">
    <location>
        <begin position="20"/>
        <end position="217"/>
    </location>
</feature>
<evidence type="ECO:0000256" key="2">
    <source>
        <dbReference type="SAM" id="SignalP"/>
    </source>
</evidence>
<protein>
    <submittedName>
        <fullName evidence="3">Uncharacterized protein</fullName>
    </submittedName>
</protein>
<comment type="caution">
    <text evidence="3">The sequence shown here is derived from an EMBL/GenBank/DDBJ whole genome shotgun (WGS) entry which is preliminary data.</text>
</comment>
<dbReference type="AlphaFoldDB" id="A0AAN6JHH4"/>
<proteinExistence type="predicted"/>
<reference evidence="3" key="1">
    <citation type="journal article" date="2023" name="PhytoFront">
        <title>Draft Genome Resources of Seven Strains of Tilletia horrida, Causal Agent of Kernel Smut of Rice.</title>
        <authorList>
            <person name="Khanal S."/>
            <person name="Antony Babu S."/>
            <person name="Zhou X.G."/>
        </authorList>
    </citation>
    <scope>NUCLEOTIDE SEQUENCE</scope>
    <source>
        <strain evidence="3">TX3</strain>
    </source>
</reference>